<evidence type="ECO:0000256" key="1">
    <source>
        <dbReference type="SAM" id="MobiDB-lite"/>
    </source>
</evidence>
<keyword evidence="5" id="KW-1185">Reference proteome</keyword>
<feature type="transmembrane region" description="Helical" evidence="2">
    <location>
        <begin position="40"/>
        <end position="66"/>
    </location>
</feature>
<evidence type="ECO:0000256" key="2">
    <source>
        <dbReference type="SAM" id="Phobius"/>
    </source>
</evidence>
<dbReference type="EMBL" id="BAAAQX010000026">
    <property type="protein sequence ID" value="GAA2212437.1"/>
    <property type="molecule type" value="Genomic_DNA"/>
</dbReference>
<protein>
    <recommendedName>
        <fullName evidence="3">Endonuclease/exonuclease/phosphatase domain-containing protein</fullName>
    </recommendedName>
</protein>
<dbReference type="Proteomes" id="UP001499843">
    <property type="component" value="Unassembled WGS sequence"/>
</dbReference>
<name>A0ABN3CT61_9ACTN</name>
<evidence type="ECO:0000313" key="4">
    <source>
        <dbReference type="EMBL" id="GAA2212437.1"/>
    </source>
</evidence>
<dbReference type="InterPro" id="IPR036691">
    <property type="entry name" value="Endo/exonu/phosph_ase_sf"/>
</dbReference>
<dbReference type="Gene3D" id="3.60.10.10">
    <property type="entry name" value="Endonuclease/exonuclease/phosphatase"/>
    <property type="match status" value="1"/>
</dbReference>
<dbReference type="Pfam" id="PF03372">
    <property type="entry name" value="Exo_endo_phos"/>
    <property type="match status" value="1"/>
</dbReference>
<feature type="region of interest" description="Disordered" evidence="1">
    <location>
        <begin position="97"/>
        <end position="169"/>
    </location>
</feature>
<reference evidence="4 5" key="1">
    <citation type="journal article" date="2019" name="Int. J. Syst. Evol. Microbiol.">
        <title>The Global Catalogue of Microorganisms (GCM) 10K type strain sequencing project: providing services to taxonomists for standard genome sequencing and annotation.</title>
        <authorList>
            <consortium name="The Broad Institute Genomics Platform"/>
            <consortium name="The Broad Institute Genome Sequencing Center for Infectious Disease"/>
            <person name="Wu L."/>
            <person name="Ma J."/>
        </authorList>
    </citation>
    <scope>NUCLEOTIDE SEQUENCE [LARGE SCALE GENOMIC DNA]</scope>
    <source>
        <strain evidence="4 5">JCM 16114</strain>
    </source>
</reference>
<feature type="transmembrane region" description="Helical" evidence="2">
    <location>
        <begin position="73"/>
        <end position="91"/>
    </location>
</feature>
<sequence length="395" mass="40083">METERRSRPRRVWRRRLAVAMAVLFAAGTAVRLGGLESGIFLVPLVSFTPYFALAALVMLAIAALLRSRAATAIMLAVCVSLAWVVLPRALGGSADAPAPASGDASGTGTGTTSGADTGTSSDTASGIGTSSGTASGAGTASDAGTSSGTASDAGTSSGTGTASASSSAGGRTLRVLTANLNGGRGDATVIVDLVRRLNVDVLSIQELTYSARDRLSAAGLATLLPYHVGRADYRGPEGSGVYSRYPMTERTGLFQPVGHHMPVVEVALPGGSAVEVVVVHPVAPVPSTVPEWEAGIATLPPAPSSGPPRILAGDFNATLDHAVFRRLLDTGYTDAAASTGQGLTPTWPHGRSLPPLVAIDHVLTDGRGSAAATRVFDVPGSDHRALFADLRIQG</sequence>
<accession>A0ABN3CT61</accession>
<keyword evidence="2" id="KW-0812">Transmembrane</keyword>
<feature type="domain" description="Endonuclease/exonuclease/phosphatase" evidence="3">
    <location>
        <begin position="177"/>
        <end position="384"/>
    </location>
</feature>
<gene>
    <name evidence="4" type="ORF">GCM10009850_078990</name>
</gene>
<dbReference type="InterPro" id="IPR005135">
    <property type="entry name" value="Endo/exonuclease/phosphatase"/>
</dbReference>
<feature type="compositionally biased region" description="Low complexity" evidence="1">
    <location>
        <begin position="113"/>
        <end position="169"/>
    </location>
</feature>
<proteinExistence type="predicted"/>
<evidence type="ECO:0000313" key="5">
    <source>
        <dbReference type="Proteomes" id="UP001499843"/>
    </source>
</evidence>
<dbReference type="SUPFAM" id="SSF56219">
    <property type="entry name" value="DNase I-like"/>
    <property type="match status" value="1"/>
</dbReference>
<keyword evidence="2" id="KW-0472">Membrane</keyword>
<organism evidence="4 5">
    <name type="scientific">Nonomuraea monospora</name>
    <dbReference type="NCBI Taxonomy" id="568818"/>
    <lineage>
        <taxon>Bacteria</taxon>
        <taxon>Bacillati</taxon>
        <taxon>Actinomycetota</taxon>
        <taxon>Actinomycetes</taxon>
        <taxon>Streptosporangiales</taxon>
        <taxon>Streptosporangiaceae</taxon>
        <taxon>Nonomuraea</taxon>
    </lineage>
</organism>
<comment type="caution">
    <text evidence="4">The sequence shown here is derived from an EMBL/GenBank/DDBJ whole genome shotgun (WGS) entry which is preliminary data.</text>
</comment>
<evidence type="ECO:0000259" key="3">
    <source>
        <dbReference type="Pfam" id="PF03372"/>
    </source>
</evidence>
<keyword evidence="2" id="KW-1133">Transmembrane helix</keyword>